<dbReference type="Gene3D" id="1.10.579.10">
    <property type="entry name" value="DNA Cyclobutane Dipyrimidine Photolyase, subunit A, domain 3"/>
    <property type="match status" value="1"/>
</dbReference>
<gene>
    <name evidence="2" type="ORF">ILEXP_LOCUS22402</name>
</gene>
<name>A0ABC8SA51_9AQUA</name>
<accession>A0ABC8SA51</accession>
<evidence type="ECO:0000256" key="1">
    <source>
        <dbReference type="SAM" id="MobiDB-lite"/>
    </source>
</evidence>
<keyword evidence="3" id="KW-1185">Reference proteome</keyword>
<dbReference type="Proteomes" id="UP001642360">
    <property type="component" value="Unassembled WGS sequence"/>
</dbReference>
<feature type="region of interest" description="Disordered" evidence="1">
    <location>
        <begin position="45"/>
        <end position="81"/>
    </location>
</feature>
<dbReference type="AlphaFoldDB" id="A0ABC8SA51"/>
<protein>
    <submittedName>
        <fullName evidence="2">Uncharacterized protein</fullName>
    </submittedName>
</protein>
<comment type="caution">
    <text evidence="2">The sequence shown here is derived from an EMBL/GenBank/DDBJ whole genome shotgun (WGS) entry which is preliminary data.</text>
</comment>
<evidence type="ECO:0000313" key="3">
    <source>
        <dbReference type="Proteomes" id="UP001642360"/>
    </source>
</evidence>
<dbReference type="EMBL" id="CAUOFW020002491">
    <property type="protein sequence ID" value="CAK9154094.1"/>
    <property type="molecule type" value="Genomic_DNA"/>
</dbReference>
<proteinExistence type="predicted"/>
<evidence type="ECO:0000313" key="2">
    <source>
        <dbReference type="EMBL" id="CAK9154094.1"/>
    </source>
</evidence>
<sequence>MAVATRNTVMRKGSSSFRHMDLSQRVPLIHTSSNSLLLVSAKSSKLGRDDDGNDTDGACGDSAHNSPTSKTWARLSSQRGQPPPYWWNSQLALDFVAQNYDPEGEYVAFWLPELQVLPNDKRNFPGQLYMKPIVALRFGNHNKVVSSSARRIKPGGKQTERSYR</sequence>
<reference evidence="2 3" key="1">
    <citation type="submission" date="2024-02" db="EMBL/GenBank/DDBJ databases">
        <authorList>
            <person name="Vignale AGUSTIN F."/>
            <person name="Sosa J E."/>
            <person name="Modenutti C."/>
        </authorList>
    </citation>
    <scope>NUCLEOTIDE SEQUENCE [LARGE SCALE GENOMIC DNA]</scope>
</reference>
<dbReference type="InterPro" id="IPR036134">
    <property type="entry name" value="Crypto/Photolyase_FAD-like_sf"/>
</dbReference>
<feature type="compositionally biased region" description="Polar residues" evidence="1">
    <location>
        <begin position="63"/>
        <end position="80"/>
    </location>
</feature>
<dbReference type="SUPFAM" id="SSF48173">
    <property type="entry name" value="Cryptochrome/photolyase FAD-binding domain"/>
    <property type="match status" value="1"/>
</dbReference>
<organism evidence="2 3">
    <name type="scientific">Ilex paraguariensis</name>
    <name type="common">yerba mate</name>
    <dbReference type="NCBI Taxonomy" id="185542"/>
    <lineage>
        <taxon>Eukaryota</taxon>
        <taxon>Viridiplantae</taxon>
        <taxon>Streptophyta</taxon>
        <taxon>Embryophyta</taxon>
        <taxon>Tracheophyta</taxon>
        <taxon>Spermatophyta</taxon>
        <taxon>Magnoliopsida</taxon>
        <taxon>eudicotyledons</taxon>
        <taxon>Gunneridae</taxon>
        <taxon>Pentapetalae</taxon>
        <taxon>asterids</taxon>
        <taxon>campanulids</taxon>
        <taxon>Aquifoliales</taxon>
        <taxon>Aquifoliaceae</taxon>
        <taxon>Ilex</taxon>
    </lineage>
</organism>